<dbReference type="InterPro" id="IPR005578">
    <property type="entry name" value="Yif1_fam"/>
</dbReference>
<keyword evidence="8 9" id="KW-0472">Membrane</keyword>
<evidence type="ECO:0000313" key="11">
    <source>
        <dbReference type="Proteomes" id="UP001516464"/>
    </source>
</evidence>
<evidence type="ECO:0000256" key="8">
    <source>
        <dbReference type="ARBA" id="ARBA00023136"/>
    </source>
</evidence>
<dbReference type="EMBL" id="SBIQ01000039">
    <property type="protein sequence ID" value="KAF7683946.1"/>
    <property type="molecule type" value="Genomic_DNA"/>
</dbReference>
<comment type="subcellular location">
    <subcellularLocation>
        <location evidence="9">Endoplasmic reticulum membrane</location>
        <topology evidence="9">Multi-pass membrane protein</topology>
    </subcellularLocation>
    <subcellularLocation>
        <location evidence="9">Golgi apparatus membrane</location>
        <topology evidence="9">Multi-pass membrane protein</topology>
    </subcellularLocation>
</comment>
<keyword evidence="11" id="KW-1185">Reference proteome</keyword>
<keyword evidence="4 9" id="KW-0256">Endoplasmic reticulum</keyword>
<evidence type="ECO:0000256" key="9">
    <source>
        <dbReference type="RuleBase" id="RU368073"/>
    </source>
</evidence>
<keyword evidence="3 9" id="KW-0812">Transmembrane</keyword>
<dbReference type="PANTHER" id="PTHR14083">
    <property type="entry name" value="YIP1 INTERACTING FACTOR HOMOLOG YIF1 PROTEIN"/>
    <property type="match status" value="1"/>
</dbReference>
<keyword evidence="5 9" id="KW-0653">Protein transport</keyword>
<evidence type="ECO:0000256" key="5">
    <source>
        <dbReference type="ARBA" id="ARBA00022927"/>
    </source>
</evidence>
<comment type="function">
    <text evidence="9">Has a role in transport between endoplasmic reticulum and Golgi.</text>
</comment>
<name>A0ABQ7I0J6_9MICR</name>
<keyword evidence="7 9" id="KW-0333">Golgi apparatus</keyword>
<feature type="transmembrane region" description="Helical" evidence="9">
    <location>
        <begin position="110"/>
        <end position="131"/>
    </location>
</feature>
<organism evidence="10 11">
    <name type="scientific">Astathelohania contejeani</name>
    <dbReference type="NCBI Taxonomy" id="164912"/>
    <lineage>
        <taxon>Eukaryota</taxon>
        <taxon>Fungi</taxon>
        <taxon>Fungi incertae sedis</taxon>
        <taxon>Microsporidia</taxon>
        <taxon>Astathelohaniidae</taxon>
        <taxon>Astathelohania</taxon>
    </lineage>
</organism>
<evidence type="ECO:0000313" key="10">
    <source>
        <dbReference type="EMBL" id="KAF7683946.1"/>
    </source>
</evidence>
<reference evidence="10 11" key="1">
    <citation type="submission" date="2019-01" db="EMBL/GenBank/DDBJ databases">
        <title>Genomes sequencing and comparative genomics of infectious freshwater microsporidia, Cucumispora dikerogammari and Thelohania contejeani.</title>
        <authorList>
            <person name="Cormier A."/>
            <person name="Giraud I."/>
            <person name="Wattier R."/>
            <person name="Teixeira M."/>
            <person name="Grandjean F."/>
            <person name="Rigaud T."/>
            <person name="Cordaux R."/>
        </authorList>
    </citation>
    <scope>NUCLEOTIDE SEQUENCE [LARGE SCALE GENOMIC DNA]</scope>
    <source>
        <strain evidence="10">T1</strain>
        <tissue evidence="10">Spores</tissue>
    </source>
</reference>
<evidence type="ECO:0000256" key="1">
    <source>
        <dbReference type="ARBA" id="ARBA00009727"/>
    </source>
</evidence>
<feature type="transmembrane region" description="Helical" evidence="9">
    <location>
        <begin position="199"/>
        <end position="217"/>
    </location>
</feature>
<dbReference type="PANTHER" id="PTHR14083:SF0">
    <property type="entry name" value="YIP1D-INTERACTING FACTOR 1, ISOFORM C"/>
    <property type="match status" value="1"/>
</dbReference>
<protein>
    <recommendedName>
        <fullName evidence="9">Protein YIF1</fullName>
    </recommendedName>
</protein>
<evidence type="ECO:0000256" key="6">
    <source>
        <dbReference type="ARBA" id="ARBA00022989"/>
    </source>
</evidence>
<proteinExistence type="inferred from homology"/>
<evidence type="ECO:0000256" key="2">
    <source>
        <dbReference type="ARBA" id="ARBA00022448"/>
    </source>
</evidence>
<evidence type="ECO:0000256" key="4">
    <source>
        <dbReference type="ARBA" id="ARBA00022824"/>
    </source>
</evidence>
<keyword evidence="2 9" id="KW-0813">Transport</keyword>
<dbReference type="Proteomes" id="UP001516464">
    <property type="component" value="Unassembled WGS sequence"/>
</dbReference>
<accession>A0ABQ7I0J6</accession>
<feature type="transmembrane region" description="Helical" evidence="9">
    <location>
        <begin position="170"/>
        <end position="193"/>
    </location>
</feature>
<gene>
    <name evidence="10" type="primary">hrf1</name>
    <name evidence="10" type="ORF">TCON_0860</name>
</gene>
<evidence type="ECO:0000256" key="7">
    <source>
        <dbReference type="ARBA" id="ARBA00023034"/>
    </source>
</evidence>
<evidence type="ECO:0000256" key="3">
    <source>
        <dbReference type="ARBA" id="ARBA00022692"/>
    </source>
</evidence>
<keyword evidence="6 9" id="KW-1133">Transmembrane helix</keyword>
<feature type="transmembrane region" description="Helical" evidence="9">
    <location>
        <begin position="77"/>
        <end position="98"/>
    </location>
</feature>
<comment type="similarity">
    <text evidence="1 9">Belongs to the YIF1 family.</text>
</comment>
<comment type="caution">
    <text evidence="10">The sequence shown here is derived from an EMBL/GenBank/DDBJ whole genome shotgun (WGS) entry which is preliminary data.</text>
</comment>
<dbReference type="Pfam" id="PF03878">
    <property type="entry name" value="YIF1"/>
    <property type="match status" value="1"/>
</dbReference>
<sequence length="218" mass="25319">MNLELGKGVVNAGKEYVNKEIKKMNFAKLRPYFNVTTNHILRKILLILFPFNHKDWHSRNQQVIIENERLSINDPELYLPIMGFLTYILVVGINLGLSNRFTPEMLGIRFTRAVFLEMISLALVKLAGYFLDSNDMGVFDFLSFSGYKFIIIILLILLCKIKYIGIFLKLYFYSAFFFFLSRGLKGFIIGGGSNRTKKVYFLFFTVLVEISLVFILSW</sequence>
<feature type="transmembrane region" description="Helical" evidence="9">
    <location>
        <begin position="137"/>
        <end position="158"/>
    </location>
</feature>